<dbReference type="Proteomes" id="UP000504607">
    <property type="component" value="Chromosome 6"/>
</dbReference>
<proteinExistence type="predicted"/>
<dbReference type="OrthoDB" id="185373at2759"/>
<feature type="repeat" description="PPR" evidence="2">
    <location>
        <begin position="527"/>
        <end position="561"/>
    </location>
</feature>
<feature type="repeat" description="PPR" evidence="2">
    <location>
        <begin position="628"/>
        <end position="662"/>
    </location>
</feature>
<dbReference type="InterPro" id="IPR032867">
    <property type="entry name" value="DYW_dom"/>
</dbReference>
<dbReference type="InterPro" id="IPR046960">
    <property type="entry name" value="PPR_At4g14850-like_plant"/>
</dbReference>
<dbReference type="PROSITE" id="PS51375">
    <property type="entry name" value="PPR"/>
    <property type="match status" value="7"/>
</dbReference>
<dbReference type="FunFam" id="1.25.40.10:FF:000393">
    <property type="entry name" value="Pentatricopeptide repeat-containing protein At1g20230"/>
    <property type="match status" value="1"/>
</dbReference>
<dbReference type="FunFam" id="1.25.40.10:FF:001383">
    <property type="entry name" value="Pentatricopeptide repeat-containing protein mitochondrial"/>
    <property type="match status" value="1"/>
</dbReference>
<dbReference type="PANTHER" id="PTHR47926:SF539">
    <property type="entry name" value="DYW DOMAIN-CONTAINING PROTEIN"/>
    <property type="match status" value="1"/>
</dbReference>
<feature type="region of interest" description="Disordered" evidence="3">
    <location>
        <begin position="1"/>
        <end position="25"/>
    </location>
</feature>
<dbReference type="Pfam" id="PF01535">
    <property type="entry name" value="PPR"/>
    <property type="match status" value="3"/>
</dbReference>
<sequence length="935" mass="104854">MEQTISLPRFIPSSPIKSSHNSRERRTVPTFQALQIPEITIEAPPSSTLLSLPSLPSLLHDPLYSKSLDSVKQIHAQILRTTEEWKSDSTMDRLIQMYSCFKDFRSAAAVFSVALQCGALQWSYLINTFGGGGRDPSELLEIFQELHRIGAVFSTGILAAALRICAEETNAWLGFQIHAFLIKVGSDSESYLKCSMMDLYAGCWSVEFSEKLFEEAAMKDSILWNKLVVLHVDGGTWLKSLELFHDMQFLSVRTDEVTIAKVLHACGRIEALKQGKAIHGHVIRSGLFPNLSVSNSLITMYSKNSQTELARRVFKSIGSRSLVSWNSMISCCSLNGLLDDTKELFSKMISSGIEPDLVTWNSLISGHSHHGSINEVFELFRRMQEEGLKPNSSSITSILRTISDSGLLEHGKQIHGYVMRNWLESNVYVGTSLIDMYMKCLGVTDARRVFDIMKHKNVLTWNSLVSGYAQNGLLDEALELVKKMEGEGSRPNLTTWNGLIAGYSMKGMSSQAKILIHQLKANGIKPNVISWTALISGCCQNGQYEDSMYFFAEMQDEGIEPNLVTIASLLRASAALALLKKGAELHCFAARKGFDGDVVVATALVDMYSKSGSLLHAHRSFKKIRNKNLASWNAMINGFAAHGRGREAISLFDEMCMSRFKPDGITFTALLSGCRHAGLISEGWKYFDDMKNCYNVTPTLEHYTCMVDLLARGGYLDEAWDFIQDMPLEPDASVWGALLGGCRTHRNLELAEIAAKNLFQLEPYNSANYLLMISVYAYENRWEDAENVRDAMHAVGVKSRAGWSWIQINQTVHAFEVDGRPHPDIGEIYFELYQLISEMRGLGYVPDTSCIVQNVGEEEKEKLLRSHTEKLAITYGLINTDKSTPIRVIKNTRVCNDCHMVAKYMSRISGHEIYLRDGVRFHHFIDGKCSCNDYW</sequence>
<feature type="repeat" description="PPR" evidence="2">
    <location>
        <begin position="321"/>
        <end position="355"/>
    </location>
</feature>
<name>A0A6I9RL08_ELAGV</name>
<keyword evidence="5" id="KW-1185">Reference proteome</keyword>
<dbReference type="InterPro" id="IPR011990">
    <property type="entry name" value="TPR-like_helical_dom_sf"/>
</dbReference>
<dbReference type="KEGG" id="egu:105047571"/>
<gene>
    <name evidence="6" type="primary">LOC105047571</name>
</gene>
<feature type="repeat" description="PPR" evidence="2">
    <location>
        <begin position="356"/>
        <end position="390"/>
    </location>
</feature>
<dbReference type="PANTHER" id="PTHR47926">
    <property type="entry name" value="PENTATRICOPEPTIDE REPEAT-CONTAINING PROTEIN"/>
    <property type="match status" value="1"/>
</dbReference>
<dbReference type="FunFam" id="1.25.40.10:FF:000090">
    <property type="entry name" value="Pentatricopeptide repeat-containing protein, chloroplastic"/>
    <property type="match status" value="1"/>
</dbReference>
<dbReference type="Gene3D" id="1.25.40.10">
    <property type="entry name" value="Tetratricopeptide repeat domain"/>
    <property type="match status" value="5"/>
</dbReference>
<feature type="repeat" description="PPR" evidence="2">
    <location>
        <begin position="492"/>
        <end position="526"/>
    </location>
</feature>
<dbReference type="InterPro" id="IPR002885">
    <property type="entry name" value="PPR_rpt"/>
</dbReference>
<dbReference type="FunFam" id="1.25.40.10:FF:000073">
    <property type="entry name" value="Pentatricopeptide repeat-containing protein chloroplastic"/>
    <property type="match status" value="1"/>
</dbReference>
<dbReference type="Pfam" id="PF13041">
    <property type="entry name" value="PPR_2"/>
    <property type="match status" value="4"/>
</dbReference>
<dbReference type="FunCoup" id="A0A6I9RL08">
    <property type="interactions" value="997"/>
</dbReference>
<evidence type="ECO:0000259" key="4">
    <source>
        <dbReference type="Pfam" id="PF14432"/>
    </source>
</evidence>
<protein>
    <submittedName>
        <fullName evidence="6">Pentatricopeptide repeat-containing protein At4g01030, mitochondrial</fullName>
    </submittedName>
</protein>
<keyword evidence="1" id="KW-0677">Repeat</keyword>
<dbReference type="GeneID" id="105047571"/>
<dbReference type="AlphaFoldDB" id="A0A6I9RL08"/>
<dbReference type="RefSeq" id="XP_010924851.1">
    <property type="nucleotide sequence ID" value="XM_010926549.2"/>
</dbReference>
<dbReference type="GO" id="GO:0009451">
    <property type="term" value="P:RNA modification"/>
    <property type="evidence" value="ECO:0007669"/>
    <property type="project" value="InterPro"/>
</dbReference>
<feature type="repeat" description="PPR" evidence="2">
    <location>
        <begin position="663"/>
        <end position="693"/>
    </location>
</feature>
<evidence type="ECO:0000313" key="6">
    <source>
        <dbReference type="RefSeq" id="XP_010924851.1"/>
    </source>
</evidence>
<dbReference type="Pfam" id="PF14432">
    <property type="entry name" value="DYW_deaminase"/>
    <property type="match status" value="1"/>
</dbReference>
<evidence type="ECO:0000256" key="3">
    <source>
        <dbReference type="SAM" id="MobiDB-lite"/>
    </source>
</evidence>
<evidence type="ECO:0000256" key="1">
    <source>
        <dbReference type="ARBA" id="ARBA00022737"/>
    </source>
</evidence>
<dbReference type="Pfam" id="PF20431">
    <property type="entry name" value="E_motif"/>
    <property type="match status" value="1"/>
</dbReference>
<feature type="repeat" description="PPR" evidence="2">
    <location>
        <begin position="457"/>
        <end position="491"/>
    </location>
</feature>
<evidence type="ECO:0000256" key="2">
    <source>
        <dbReference type="PROSITE-ProRule" id="PRU00708"/>
    </source>
</evidence>
<reference evidence="6" key="1">
    <citation type="submission" date="2025-08" db="UniProtKB">
        <authorList>
            <consortium name="RefSeq"/>
        </authorList>
    </citation>
    <scope>IDENTIFICATION</scope>
</reference>
<evidence type="ECO:0000313" key="5">
    <source>
        <dbReference type="Proteomes" id="UP000504607"/>
    </source>
</evidence>
<accession>A0A6I9RL08</accession>
<dbReference type="InterPro" id="IPR046848">
    <property type="entry name" value="E_motif"/>
</dbReference>
<dbReference type="NCBIfam" id="TIGR00756">
    <property type="entry name" value="PPR"/>
    <property type="match status" value="6"/>
</dbReference>
<feature type="domain" description="DYW" evidence="4">
    <location>
        <begin position="843"/>
        <end position="935"/>
    </location>
</feature>
<dbReference type="GO" id="GO:0003729">
    <property type="term" value="F:mRNA binding"/>
    <property type="evidence" value="ECO:0007669"/>
    <property type="project" value="UniProtKB-ARBA"/>
</dbReference>
<organism evidence="5 6">
    <name type="scientific">Elaeis guineensis var. tenera</name>
    <name type="common">Oil palm</name>
    <dbReference type="NCBI Taxonomy" id="51953"/>
    <lineage>
        <taxon>Eukaryota</taxon>
        <taxon>Viridiplantae</taxon>
        <taxon>Streptophyta</taxon>
        <taxon>Embryophyta</taxon>
        <taxon>Tracheophyta</taxon>
        <taxon>Spermatophyta</taxon>
        <taxon>Magnoliopsida</taxon>
        <taxon>Liliopsida</taxon>
        <taxon>Arecaceae</taxon>
        <taxon>Arecoideae</taxon>
        <taxon>Cocoseae</taxon>
        <taxon>Elaeidinae</taxon>
        <taxon>Elaeis</taxon>
    </lineage>
</organism>
<dbReference type="GO" id="GO:0008270">
    <property type="term" value="F:zinc ion binding"/>
    <property type="evidence" value="ECO:0007669"/>
    <property type="project" value="InterPro"/>
</dbReference>
<dbReference type="InParanoid" id="A0A6I9RL08"/>